<comment type="caution">
    <text evidence="1">The sequence shown here is derived from an EMBL/GenBank/DDBJ whole genome shotgun (WGS) entry which is preliminary data.</text>
</comment>
<sequence>MGTYQAHPWYTILDALAKIGETIPGLVIYHSFIDKLPTLGAHVVLEKMIDDILEFYQEALVFLDRTKRQKVRDLFWKTFHSQFDSILNRMKRRAELLESLKTLATAKALMEMGEK</sequence>
<proteinExistence type="predicted"/>
<evidence type="ECO:0000313" key="2">
    <source>
        <dbReference type="Proteomes" id="UP000838763"/>
    </source>
</evidence>
<protein>
    <submittedName>
        <fullName evidence="1">Uncharacterized protein</fullName>
    </submittedName>
</protein>
<dbReference type="EMBL" id="CALLCH030000020">
    <property type="protein sequence ID" value="CAI4219513.1"/>
    <property type="molecule type" value="Genomic_DNA"/>
</dbReference>
<keyword evidence="2" id="KW-1185">Reference proteome</keyword>
<organism evidence="1 2">
    <name type="scientific">Parascedosporium putredinis</name>
    <dbReference type="NCBI Taxonomy" id="1442378"/>
    <lineage>
        <taxon>Eukaryota</taxon>
        <taxon>Fungi</taxon>
        <taxon>Dikarya</taxon>
        <taxon>Ascomycota</taxon>
        <taxon>Pezizomycotina</taxon>
        <taxon>Sordariomycetes</taxon>
        <taxon>Hypocreomycetidae</taxon>
        <taxon>Microascales</taxon>
        <taxon>Microascaceae</taxon>
        <taxon>Parascedosporium</taxon>
    </lineage>
</organism>
<gene>
    <name evidence="1" type="ORF">PPNO1_LOCUS9070</name>
</gene>
<dbReference type="Proteomes" id="UP000838763">
    <property type="component" value="Unassembled WGS sequence"/>
</dbReference>
<name>A0A9P1HBC7_9PEZI</name>
<evidence type="ECO:0000313" key="1">
    <source>
        <dbReference type="EMBL" id="CAI4219513.1"/>
    </source>
</evidence>
<reference evidence="1" key="1">
    <citation type="submission" date="2022-11" db="EMBL/GenBank/DDBJ databases">
        <authorList>
            <person name="Scott C."/>
            <person name="Bruce N."/>
        </authorList>
    </citation>
    <scope>NUCLEOTIDE SEQUENCE</scope>
</reference>
<accession>A0A9P1HBC7</accession>
<dbReference type="AlphaFoldDB" id="A0A9P1HBC7"/>